<dbReference type="OMA" id="WMRYLGV"/>
<protein>
    <submittedName>
        <fullName evidence="2">Uncharacterized protein</fullName>
    </submittedName>
</protein>
<dbReference type="OrthoDB" id="185373at2759"/>
<dbReference type="EMBL" id="JH687770">
    <property type="protein sequence ID" value="EJD44514.1"/>
    <property type="molecule type" value="Genomic_DNA"/>
</dbReference>
<dbReference type="eggNOG" id="ENOG502SEY9">
    <property type="taxonomic scope" value="Eukaryota"/>
</dbReference>
<feature type="region of interest" description="Disordered" evidence="1">
    <location>
        <begin position="676"/>
        <end position="702"/>
    </location>
</feature>
<evidence type="ECO:0000256" key="1">
    <source>
        <dbReference type="SAM" id="MobiDB-lite"/>
    </source>
</evidence>
<dbReference type="Gene3D" id="1.25.40.10">
    <property type="entry name" value="Tetratricopeptide repeat domain"/>
    <property type="match status" value="1"/>
</dbReference>
<name>J0DDJ2_AURST</name>
<dbReference type="InParanoid" id="J0DDJ2"/>
<reference evidence="3" key="1">
    <citation type="journal article" date="2012" name="Science">
        <title>The Paleozoic origin of enzymatic lignin decomposition reconstructed from 31 fungal genomes.</title>
        <authorList>
            <person name="Floudas D."/>
            <person name="Binder M."/>
            <person name="Riley R."/>
            <person name="Barry K."/>
            <person name="Blanchette R.A."/>
            <person name="Henrissat B."/>
            <person name="Martinez A.T."/>
            <person name="Otillar R."/>
            <person name="Spatafora J.W."/>
            <person name="Yadav J.S."/>
            <person name="Aerts A."/>
            <person name="Benoit I."/>
            <person name="Boyd A."/>
            <person name="Carlson A."/>
            <person name="Copeland A."/>
            <person name="Coutinho P.M."/>
            <person name="de Vries R.P."/>
            <person name="Ferreira P."/>
            <person name="Findley K."/>
            <person name="Foster B."/>
            <person name="Gaskell J."/>
            <person name="Glotzer D."/>
            <person name="Gorecki P."/>
            <person name="Heitman J."/>
            <person name="Hesse C."/>
            <person name="Hori C."/>
            <person name="Igarashi K."/>
            <person name="Jurgens J.A."/>
            <person name="Kallen N."/>
            <person name="Kersten P."/>
            <person name="Kohler A."/>
            <person name="Kuees U."/>
            <person name="Kumar T.K.A."/>
            <person name="Kuo A."/>
            <person name="LaButti K."/>
            <person name="Larrondo L.F."/>
            <person name="Lindquist E."/>
            <person name="Ling A."/>
            <person name="Lombard V."/>
            <person name="Lucas S."/>
            <person name="Lundell T."/>
            <person name="Martin R."/>
            <person name="McLaughlin D.J."/>
            <person name="Morgenstern I."/>
            <person name="Morin E."/>
            <person name="Murat C."/>
            <person name="Nagy L.G."/>
            <person name="Nolan M."/>
            <person name="Ohm R.A."/>
            <person name="Patyshakuliyeva A."/>
            <person name="Rokas A."/>
            <person name="Ruiz-Duenas F.J."/>
            <person name="Sabat G."/>
            <person name="Salamov A."/>
            <person name="Samejima M."/>
            <person name="Schmutz J."/>
            <person name="Slot J.C."/>
            <person name="St John F."/>
            <person name="Stenlid J."/>
            <person name="Sun H."/>
            <person name="Sun S."/>
            <person name="Syed K."/>
            <person name="Tsang A."/>
            <person name="Wiebenga A."/>
            <person name="Young D."/>
            <person name="Pisabarro A."/>
            <person name="Eastwood D.C."/>
            <person name="Martin F."/>
            <person name="Cullen D."/>
            <person name="Grigoriev I.V."/>
            <person name="Hibbett D.S."/>
        </authorList>
    </citation>
    <scope>NUCLEOTIDE SEQUENCE [LARGE SCALE GENOMIC DNA]</scope>
    <source>
        <strain evidence="3">TFB10046</strain>
    </source>
</reference>
<evidence type="ECO:0000313" key="2">
    <source>
        <dbReference type="EMBL" id="EJD44514.1"/>
    </source>
</evidence>
<accession>J0DDJ2</accession>
<organism evidence="2 3">
    <name type="scientific">Auricularia subglabra (strain TFB-10046 / SS5)</name>
    <name type="common">White-rot fungus</name>
    <name type="synonym">Auricularia delicata (strain TFB10046)</name>
    <dbReference type="NCBI Taxonomy" id="717982"/>
    <lineage>
        <taxon>Eukaryota</taxon>
        <taxon>Fungi</taxon>
        <taxon>Dikarya</taxon>
        <taxon>Basidiomycota</taxon>
        <taxon>Agaricomycotina</taxon>
        <taxon>Agaricomycetes</taxon>
        <taxon>Auriculariales</taxon>
        <taxon>Auriculariaceae</taxon>
        <taxon>Auricularia</taxon>
    </lineage>
</organism>
<gene>
    <name evidence="2" type="ORF">AURDEDRAFT_145082</name>
</gene>
<evidence type="ECO:0000313" key="3">
    <source>
        <dbReference type="Proteomes" id="UP000006514"/>
    </source>
</evidence>
<keyword evidence="3" id="KW-1185">Reference proteome</keyword>
<dbReference type="AlphaFoldDB" id="J0DDJ2"/>
<sequence>MLRHGLRLPVRRTSVRCTRSISATRYRDDALLGTPAHRPDDAGGISRPRYQPLPRFPRDGSYDWLHMDMHVYTLLAAQAFKPWWFARELVDLPFESHILHQTRKSARVSREEYNFWRPVAVAARFPDAVSLLKQRAEKAPDWLLFHMYCNRTRSMGDAVLAMDTLLAMQSELEPDTFAGCAITTIHALVQFHAGALTRSVISAFLHPDIFAHVSPFYVNAMLLAVSRCPESEVLAPLISQLVSALHARGVQLESFVVSRLLSSKSNSLELTQRVHRILMTGAPNAVDRAMVYDYITVLQKEGAPGSVALVLTALISDETAVVADVAPGPADAPAVAFPPHFPPHLPAESFLKMTVFEWISYVAQAARDKNVTAETLLEVYAFAQQCVSRDAAHRHSNLSSIRRKLFPALLAGLVRRGEAARAVTLWDEYVARHLDPASSADPLKLDRHILGAGVHALSHAGHVGEALETLDALALRVGEAGYAGGRSAYDYPSYDPGSDVPRPRVPLSVIALNAFLGALLNARRPDAVFALWDVMEPTWGTVPDQRTLDVLLMAASLAGRIHAESPVREELAYIRFRMRALLPWGRRRADPIGARGSDDDPVKMVRALLAERQVQSTLWRGAPAWQRARYIFRSVVLGNWPELAAVVPPAHALREGEPVEFAYGDRDPASWHVARTAGATEAPDETDGAQTSAPAPAPAPRSASTLLYPATTPSAKTFHLYIVLLGQSGLASEIAQALAWMRQLGLVPTTDTIAMALVYWRTVTDDAPSVEIYKDLVNRKKKADEPPADALYGSQYITLVQWLTDWVPRRMPTEGQLRALDHFARGIIHHETQELP</sequence>
<proteinExistence type="predicted"/>
<dbReference type="Proteomes" id="UP000006514">
    <property type="component" value="Unassembled WGS sequence"/>
</dbReference>
<dbReference type="KEGG" id="adl:AURDEDRAFT_145082"/>
<dbReference type="InterPro" id="IPR011990">
    <property type="entry name" value="TPR-like_helical_dom_sf"/>
</dbReference>